<feature type="site" description="Transition state stabilizer" evidence="15">
    <location>
        <position position="44"/>
    </location>
</feature>
<comment type="pathway">
    <text evidence="1">Amino-acid biosynthesis; L-arginine biosynthesis; N(2)-acetyl-L-ornithine from L-glutamate: step 2/4.</text>
</comment>
<dbReference type="PROSITE" id="PS51731">
    <property type="entry name" value="GNAT_NAGS"/>
    <property type="match status" value="1"/>
</dbReference>
<keyword evidence="8 17" id="KW-0418">Kinase</keyword>
<organism evidence="17 18">
    <name type="scientific">SAR86 cluster bacterium BACL1 MAG-120920-bin57</name>
    <dbReference type="NCBI Taxonomy" id="1655571"/>
    <lineage>
        <taxon>Bacteria</taxon>
        <taxon>Pseudomonadati</taxon>
        <taxon>Pseudomonadota</taxon>
        <taxon>Gammaproteobacteria</taxon>
        <taxon>SAR86 cluster</taxon>
    </lineage>
</organism>
<keyword evidence="9" id="KW-0067">ATP-binding</keyword>
<dbReference type="Gene3D" id="3.40.630.30">
    <property type="match status" value="1"/>
</dbReference>
<evidence type="ECO:0000256" key="13">
    <source>
        <dbReference type="ARBA" id="ARBA00061305"/>
    </source>
</evidence>
<dbReference type="GO" id="GO:0004042">
    <property type="term" value="F:L-glutamate N-acetyltransferase activity"/>
    <property type="evidence" value="ECO:0007669"/>
    <property type="project" value="TreeGrafter"/>
</dbReference>
<evidence type="ECO:0000313" key="17">
    <source>
        <dbReference type="EMBL" id="KRO41001.1"/>
    </source>
</evidence>
<dbReference type="GO" id="GO:0005524">
    <property type="term" value="F:ATP binding"/>
    <property type="evidence" value="ECO:0007669"/>
    <property type="project" value="UniProtKB-KW"/>
</dbReference>
<dbReference type="SUPFAM" id="SSF53633">
    <property type="entry name" value="Carbamate kinase-like"/>
    <property type="match status" value="1"/>
</dbReference>
<comment type="caution">
    <text evidence="17">The sequence shown here is derived from an EMBL/GenBank/DDBJ whole genome shotgun (WGS) entry which is preliminary data.</text>
</comment>
<evidence type="ECO:0000256" key="14">
    <source>
        <dbReference type="PIRSR" id="PIRSR036441-50"/>
    </source>
</evidence>
<feature type="site" description="Transition state stabilizer" evidence="15">
    <location>
        <position position="247"/>
    </location>
</feature>
<evidence type="ECO:0000256" key="4">
    <source>
        <dbReference type="ARBA" id="ARBA00022571"/>
    </source>
</evidence>
<evidence type="ECO:0000256" key="7">
    <source>
        <dbReference type="ARBA" id="ARBA00022741"/>
    </source>
</evidence>
<keyword evidence="4" id="KW-0055">Arginine biosynthesis</keyword>
<keyword evidence="5" id="KW-0028">Amino-acid biosynthesis</keyword>
<dbReference type="InterPro" id="IPR004662">
    <property type="entry name" value="AcgluKinase_fam"/>
</dbReference>
<dbReference type="AlphaFoldDB" id="A0A0R2PSR6"/>
<dbReference type="InterPro" id="IPR036393">
    <property type="entry name" value="AceGlu_kinase-like_sf"/>
</dbReference>
<keyword evidence="7" id="KW-0547">Nucleotide-binding</keyword>
<dbReference type="PIRSF" id="PIRSF036441">
    <property type="entry name" value="NAGK_DUF619"/>
    <property type="match status" value="1"/>
</dbReference>
<comment type="catalytic activity">
    <reaction evidence="12">
        <text>N-acetyl-L-glutamate + ATP = N-acetyl-L-glutamyl 5-phosphate + ADP</text>
        <dbReference type="Rhea" id="RHEA:14629"/>
        <dbReference type="ChEBI" id="CHEBI:30616"/>
        <dbReference type="ChEBI" id="CHEBI:44337"/>
        <dbReference type="ChEBI" id="CHEBI:57936"/>
        <dbReference type="ChEBI" id="CHEBI:456216"/>
        <dbReference type="EC" id="2.7.2.8"/>
    </reaction>
</comment>
<dbReference type="InterPro" id="IPR001048">
    <property type="entry name" value="Asp/Glu/Uridylate_kinase"/>
</dbReference>
<gene>
    <name evidence="17" type="ORF">ABR63_07645</name>
</gene>
<dbReference type="InterPro" id="IPR006855">
    <property type="entry name" value="Vertebrate-like_GNAT_dom"/>
</dbReference>
<evidence type="ECO:0000256" key="11">
    <source>
        <dbReference type="ARBA" id="ARBA00030639"/>
    </source>
</evidence>
<evidence type="ECO:0000256" key="15">
    <source>
        <dbReference type="PIRSR" id="PIRSR036441-51"/>
    </source>
</evidence>
<evidence type="ECO:0000256" key="3">
    <source>
        <dbReference type="ARBA" id="ARBA00021197"/>
    </source>
</evidence>
<sequence>MSTQPPFFIKETILKLLGAIGSEKEIKKYIEKYSSPEQRFAIIKVGGSVIQNDLDNLVTSLVFLHQVGLKPVIMHGAGPMLSEALTQAGINYSFIDGQRVTSPEVRDIAQDIFCQTNRQIVKALELQGAHAQSLTSNIFRCIKSKPELGLVGEITEVNLGSINQALESGAIPVIAPIGSDDQDLLNINADIATVELVKAMNPYKVIFLSETGGIFDQSNKLIDTINLVLEYEELMQQDWLHSGMKLKLSQIKTLLDHLPKTSSVSITRPINLPQELFTDSGSGTMVKQGYRVNKFAQPSSQVQTQFKFIIESSFEGTLADNYFDAIDAFDIFMTSCERATIAISNEFKIPYMDKFGVIPEAKGEGLGAGIWYEMRKAYPQVFWRSRANNPINKFYSSISEGCQKHADWHVFWIGITDYTQLKDCIEYALTKPKSVN</sequence>
<protein>
    <recommendedName>
        <fullName evidence="3">Acetylglutamate kinase</fullName>
        <ecNumber evidence="2">2.7.2.8</ecNumber>
    </recommendedName>
    <alternativeName>
        <fullName evidence="10">N-acetyl-L-glutamate 5-phosphotransferase</fullName>
    </alternativeName>
    <alternativeName>
        <fullName evidence="11">NAG kinase</fullName>
    </alternativeName>
</protein>
<evidence type="ECO:0000256" key="12">
    <source>
        <dbReference type="ARBA" id="ARBA00048141"/>
    </source>
</evidence>
<evidence type="ECO:0000256" key="8">
    <source>
        <dbReference type="ARBA" id="ARBA00022777"/>
    </source>
</evidence>
<name>A0A0R2PSR6_9GAMM</name>
<dbReference type="EC" id="2.7.2.8" evidence="2"/>
<dbReference type="GO" id="GO:0003991">
    <property type="term" value="F:acetylglutamate kinase activity"/>
    <property type="evidence" value="ECO:0007669"/>
    <property type="project" value="UniProtKB-EC"/>
</dbReference>
<proteinExistence type="inferred from homology"/>
<dbReference type="Pfam" id="PF04768">
    <property type="entry name" value="NAT"/>
    <property type="match status" value="1"/>
</dbReference>
<evidence type="ECO:0000256" key="9">
    <source>
        <dbReference type="ARBA" id="ARBA00022840"/>
    </source>
</evidence>
<comment type="similarity">
    <text evidence="13">In the N-terminal section; belongs to the acetylglutamate kinase family. ArgB subfamily.</text>
</comment>
<dbReference type="GO" id="GO:0006526">
    <property type="term" value="P:L-arginine biosynthetic process"/>
    <property type="evidence" value="ECO:0007669"/>
    <property type="project" value="UniProtKB-UniPathway"/>
</dbReference>
<keyword evidence="6" id="KW-0808">Transferase</keyword>
<evidence type="ECO:0000256" key="6">
    <source>
        <dbReference type="ARBA" id="ARBA00022679"/>
    </source>
</evidence>
<evidence type="ECO:0000256" key="10">
    <source>
        <dbReference type="ARBA" id="ARBA00030178"/>
    </source>
</evidence>
<dbReference type="NCBIfam" id="TIGR00761">
    <property type="entry name" value="argB"/>
    <property type="match status" value="1"/>
</dbReference>
<evidence type="ECO:0000256" key="2">
    <source>
        <dbReference type="ARBA" id="ARBA00013065"/>
    </source>
</evidence>
<reference evidence="18" key="1">
    <citation type="submission" date="2015-10" db="EMBL/GenBank/DDBJ databases">
        <title>Metagenome-Assembled Genomes uncover a global brackish microbiome.</title>
        <authorList>
            <person name="Hugerth L.W."/>
            <person name="Larsson J."/>
            <person name="Alneberg J."/>
            <person name="Lindh M.V."/>
            <person name="Legrand C."/>
            <person name="Pinhassi J."/>
            <person name="Andersson A."/>
        </authorList>
    </citation>
    <scope>NUCLEOTIDE SEQUENCE [LARGE SCALE GENOMIC DNA]</scope>
</reference>
<dbReference type="Proteomes" id="UP000050874">
    <property type="component" value="Unassembled WGS sequence"/>
</dbReference>
<dbReference type="InterPro" id="IPR011242">
    <property type="entry name" value="ArgB_GNAT"/>
</dbReference>
<dbReference type="EMBL" id="LIAV01000036">
    <property type="protein sequence ID" value="KRO41001.1"/>
    <property type="molecule type" value="Genomic_DNA"/>
</dbReference>
<evidence type="ECO:0000313" key="18">
    <source>
        <dbReference type="Proteomes" id="UP000050874"/>
    </source>
</evidence>
<dbReference type="Pfam" id="PF00696">
    <property type="entry name" value="AA_kinase"/>
    <property type="match status" value="1"/>
</dbReference>
<dbReference type="UniPathway" id="UPA00068">
    <property type="reaction ID" value="UER00107"/>
</dbReference>
<dbReference type="PANTHER" id="PTHR23342">
    <property type="entry name" value="N-ACETYLGLUTAMATE SYNTHASE"/>
    <property type="match status" value="1"/>
</dbReference>
<feature type="binding site" evidence="14">
    <location>
        <position position="186"/>
    </location>
    <ligand>
        <name>substrate</name>
    </ligand>
</feature>
<dbReference type="NCBIfam" id="NF003387">
    <property type="entry name" value="PRK04531.1-2"/>
    <property type="match status" value="1"/>
</dbReference>
<feature type="binding site" evidence="14">
    <location>
        <position position="99"/>
    </location>
    <ligand>
        <name>substrate</name>
    </ligand>
</feature>
<dbReference type="FunFam" id="3.40.1160.10:FF:000046">
    <property type="entry name" value="N-acetylglutamate kinase / N-acetylglutamate synthase"/>
    <property type="match status" value="1"/>
</dbReference>
<evidence type="ECO:0000259" key="16">
    <source>
        <dbReference type="PROSITE" id="PS51731"/>
    </source>
</evidence>
<dbReference type="PANTHER" id="PTHR23342:SF0">
    <property type="entry name" value="N-ACETYLGLUTAMATE SYNTHASE, MITOCHONDRIAL"/>
    <property type="match status" value="1"/>
</dbReference>
<feature type="binding site" evidence="14">
    <location>
        <begin position="77"/>
        <end position="78"/>
    </location>
    <ligand>
        <name>substrate</name>
    </ligand>
</feature>
<dbReference type="NCBIfam" id="NF003386">
    <property type="entry name" value="PRK04531.1-1"/>
    <property type="match status" value="1"/>
</dbReference>
<evidence type="ECO:0000256" key="5">
    <source>
        <dbReference type="ARBA" id="ARBA00022605"/>
    </source>
</evidence>
<dbReference type="GO" id="GO:0005737">
    <property type="term" value="C:cytoplasm"/>
    <property type="evidence" value="ECO:0007669"/>
    <property type="project" value="InterPro"/>
</dbReference>
<evidence type="ECO:0000256" key="1">
    <source>
        <dbReference type="ARBA" id="ARBA00004828"/>
    </source>
</evidence>
<dbReference type="Gene3D" id="3.40.1160.10">
    <property type="entry name" value="Acetylglutamate kinase-like"/>
    <property type="match status" value="1"/>
</dbReference>
<feature type="domain" description="N-acetyltransferase" evidence="16">
    <location>
        <begin position="290"/>
        <end position="436"/>
    </location>
</feature>
<accession>A0A0R2PSR6</accession>